<comment type="caution">
    <text evidence="2">The sequence shown here is derived from an EMBL/GenBank/DDBJ whole genome shotgun (WGS) entry which is preliminary data.</text>
</comment>
<protein>
    <submittedName>
        <fullName evidence="2">CARDB domain-containing protein</fullName>
    </submittedName>
</protein>
<dbReference type="Proteomes" id="UP001595846">
    <property type="component" value="Unassembled WGS sequence"/>
</dbReference>
<accession>A0ABD5NK25</accession>
<reference evidence="2 3" key="1">
    <citation type="journal article" date="2019" name="Int. J. Syst. Evol. Microbiol.">
        <title>The Global Catalogue of Microorganisms (GCM) 10K type strain sequencing project: providing services to taxonomists for standard genome sequencing and annotation.</title>
        <authorList>
            <consortium name="The Broad Institute Genomics Platform"/>
            <consortium name="The Broad Institute Genome Sequencing Center for Infectious Disease"/>
            <person name="Wu L."/>
            <person name="Ma J."/>
        </authorList>
    </citation>
    <scope>NUCLEOTIDE SEQUENCE [LARGE SCALE GENOMIC DNA]</scope>
    <source>
        <strain evidence="2 3">IBRC-M 10256</strain>
    </source>
</reference>
<dbReference type="RefSeq" id="WP_256533658.1">
    <property type="nucleotide sequence ID" value="NZ_CP101824.1"/>
</dbReference>
<dbReference type="GeneID" id="73902789"/>
<evidence type="ECO:0000259" key="1">
    <source>
        <dbReference type="Pfam" id="PF07705"/>
    </source>
</evidence>
<dbReference type="InterPro" id="IPR011635">
    <property type="entry name" value="CARDB"/>
</dbReference>
<evidence type="ECO:0000313" key="2">
    <source>
        <dbReference type="EMBL" id="MFC3957427.1"/>
    </source>
</evidence>
<dbReference type="Pfam" id="PF07705">
    <property type="entry name" value="CARDB"/>
    <property type="match status" value="1"/>
</dbReference>
<organism evidence="2 3">
    <name type="scientific">Halovivax cerinus</name>
    <dbReference type="NCBI Taxonomy" id="1487865"/>
    <lineage>
        <taxon>Archaea</taxon>
        <taxon>Methanobacteriati</taxon>
        <taxon>Methanobacteriota</taxon>
        <taxon>Stenosarchaea group</taxon>
        <taxon>Halobacteria</taxon>
        <taxon>Halobacteriales</taxon>
        <taxon>Natrialbaceae</taxon>
        <taxon>Halovivax</taxon>
    </lineage>
</organism>
<dbReference type="InterPro" id="IPR013783">
    <property type="entry name" value="Ig-like_fold"/>
</dbReference>
<keyword evidence="3" id="KW-1185">Reference proteome</keyword>
<feature type="domain" description="CARDB" evidence="1">
    <location>
        <begin position="158"/>
        <end position="245"/>
    </location>
</feature>
<dbReference type="Gene3D" id="2.60.40.10">
    <property type="entry name" value="Immunoglobulins"/>
    <property type="match status" value="1"/>
</dbReference>
<gene>
    <name evidence="2" type="ORF">ACFOUR_03435</name>
</gene>
<proteinExistence type="predicted"/>
<name>A0ABD5NK25_9EURY</name>
<dbReference type="AlphaFoldDB" id="A0ABD5NK25"/>
<dbReference type="EMBL" id="JBHSAQ010000002">
    <property type="protein sequence ID" value="MFC3957427.1"/>
    <property type="molecule type" value="Genomic_DNA"/>
</dbReference>
<sequence length="285" mass="29213">MNRLLGSLAALAILSVLLAAPTAAVTLDDTDTTDTTSAVELDPTSSYASVEDGELALDFDRLNAAATTNVDDAFEITVHDASAERIWIAHQLPGVTFYLDGEPANEIDARRPLVVDPGESVTVGVSIDTHDAPTGTETFSVVVTTDETDAAAPTPGPLVVTNASVSTTNATVGEPVTVTATVTNPGTIPTTDTIDIAIDGMAVDDRRVRLSPGGERTVEFSWTPQDAGVYGVSVGNASAGTVAVSDATGPSFESIDLSSPLTAAVAPPAGLSLLVLGRAVRGRRR</sequence>
<evidence type="ECO:0000313" key="3">
    <source>
        <dbReference type="Proteomes" id="UP001595846"/>
    </source>
</evidence>